<gene>
    <name evidence="3" type="ORF">ACRE_073730</name>
</gene>
<evidence type="ECO:0000256" key="2">
    <source>
        <dbReference type="SAM" id="MobiDB-lite"/>
    </source>
</evidence>
<organism evidence="3 4">
    <name type="scientific">Hapsidospora chrysogenum (strain ATCC 11550 / CBS 779.69 / DSM 880 / IAM 14645 / JCM 23072 / IMI 49137)</name>
    <name type="common">Acremonium chrysogenum</name>
    <dbReference type="NCBI Taxonomy" id="857340"/>
    <lineage>
        <taxon>Eukaryota</taxon>
        <taxon>Fungi</taxon>
        <taxon>Dikarya</taxon>
        <taxon>Ascomycota</taxon>
        <taxon>Pezizomycotina</taxon>
        <taxon>Sordariomycetes</taxon>
        <taxon>Hypocreomycetidae</taxon>
        <taxon>Hypocreales</taxon>
        <taxon>Bionectriaceae</taxon>
        <taxon>Hapsidospora</taxon>
    </lineage>
</organism>
<name>A0A086SXU7_HAPC1</name>
<feature type="compositionally biased region" description="Low complexity" evidence="2">
    <location>
        <begin position="261"/>
        <end position="276"/>
    </location>
</feature>
<sequence length="557" mass="60852">MSQQRMLKGARPTQAPSGIPPPRPSSRQPSGQQPKSSIPTMRRERRKQQEAATASAHKPRRPNQREQHGRQTPPVAVPSPNSNQTPVGWHDPAGGRLTPTYSPPFDDDSQGYGVSTTITSHTSREAQTPSPSLGHRIRQFGKGKPEPIENRPAWNGASGRQTLVEPVRDDTNVAPLSIPPKSSRRDDRAQGSRVRNNNPTSSRESETSYGQPDPSNTGRRAVPPRTGQTPEPDRSPITESATHYATQSAQPYPSPPTRSSPAPQTQPTAAPRSNRNSPPPPLVIPDRDKAIKRKPPPSHAVHPSTSSSIYSTQPPEGPGLTAPSDAVNTASLKHPVSGEGWVQPSSRFSVTTYATSATGSPRQSQESEQPPVPKVPSTASVMDRGKPVRGKESPSTSGDDPLVISLRPASGANAVTGHGYEKKPRRTATDIMKSERSASISSTSKALPPAPPEMVESKDRVVVLNAKLEALAHRRNNITRSIKQMTELMPADRLMESAEVLRKREEEKKKVENLKEELAEIQQQEYDLGLKLHRAYKRQEREAGYESGTLWVRRFTE</sequence>
<dbReference type="PANTHER" id="PTHR42023">
    <property type="entry name" value="BHLH DOMAIN-CONTAINING PROTEIN"/>
    <property type="match status" value="1"/>
</dbReference>
<evidence type="ECO:0000313" key="3">
    <source>
        <dbReference type="EMBL" id="KFH41929.1"/>
    </source>
</evidence>
<reference evidence="4" key="1">
    <citation type="journal article" date="2014" name="Genome Announc.">
        <title>Genome sequence and annotation of Acremonium chrysogenum, producer of the beta-lactam antibiotic cephalosporin C.</title>
        <authorList>
            <person name="Terfehr D."/>
            <person name="Dahlmann T.A."/>
            <person name="Specht T."/>
            <person name="Zadra I."/>
            <person name="Kuernsteiner H."/>
            <person name="Kueck U."/>
        </authorList>
    </citation>
    <scope>NUCLEOTIDE SEQUENCE [LARGE SCALE GENOMIC DNA]</scope>
    <source>
        <strain evidence="4">ATCC 11550 / CBS 779.69 / DSM 880 / IAM 14645 / JCM 23072 / IMI 49137</strain>
    </source>
</reference>
<protein>
    <submittedName>
        <fullName evidence="3">Uncharacterized protein</fullName>
    </submittedName>
</protein>
<dbReference type="STRING" id="857340.A0A086SXU7"/>
<feature type="coiled-coil region" evidence="1">
    <location>
        <begin position="497"/>
        <end position="531"/>
    </location>
</feature>
<feature type="compositionally biased region" description="Basic and acidic residues" evidence="2">
    <location>
        <begin position="383"/>
        <end position="392"/>
    </location>
</feature>
<feature type="compositionally biased region" description="Polar residues" evidence="2">
    <location>
        <begin position="237"/>
        <end position="251"/>
    </location>
</feature>
<dbReference type="OrthoDB" id="4507572at2759"/>
<proteinExistence type="predicted"/>
<feature type="compositionally biased region" description="Low complexity" evidence="2">
    <location>
        <begin position="25"/>
        <end position="37"/>
    </location>
</feature>
<feature type="compositionally biased region" description="Polar residues" evidence="2">
    <location>
        <begin position="112"/>
        <end position="131"/>
    </location>
</feature>
<dbReference type="HOGENOM" id="CLU_018148_1_1_1"/>
<dbReference type="PANTHER" id="PTHR42023:SF1">
    <property type="entry name" value="BHLH DOMAIN-CONTAINING PROTEIN"/>
    <property type="match status" value="1"/>
</dbReference>
<feature type="compositionally biased region" description="Polar residues" evidence="2">
    <location>
        <begin position="193"/>
        <end position="218"/>
    </location>
</feature>
<comment type="caution">
    <text evidence="3">The sequence shown here is derived from an EMBL/GenBank/DDBJ whole genome shotgun (WGS) entry which is preliminary data.</text>
</comment>
<dbReference type="Proteomes" id="UP000029964">
    <property type="component" value="Unassembled WGS sequence"/>
</dbReference>
<feature type="compositionally biased region" description="Polar residues" evidence="2">
    <location>
        <begin position="303"/>
        <end position="314"/>
    </location>
</feature>
<feature type="compositionally biased region" description="Polar residues" evidence="2">
    <location>
        <begin position="343"/>
        <end position="368"/>
    </location>
</feature>
<keyword evidence="1" id="KW-0175">Coiled coil</keyword>
<accession>A0A086SXU7</accession>
<dbReference type="EMBL" id="JPKY01000110">
    <property type="protein sequence ID" value="KFH41929.1"/>
    <property type="molecule type" value="Genomic_DNA"/>
</dbReference>
<dbReference type="AlphaFoldDB" id="A0A086SXU7"/>
<keyword evidence="4" id="KW-1185">Reference proteome</keyword>
<evidence type="ECO:0000313" key="4">
    <source>
        <dbReference type="Proteomes" id="UP000029964"/>
    </source>
</evidence>
<feature type="region of interest" description="Disordered" evidence="2">
    <location>
        <begin position="1"/>
        <end position="454"/>
    </location>
</feature>
<evidence type="ECO:0000256" key="1">
    <source>
        <dbReference type="SAM" id="Coils"/>
    </source>
</evidence>